<protein>
    <submittedName>
        <fullName evidence="1">Uncharacterized protein</fullName>
    </submittedName>
</protein>
<evidence type="ECO:0000313" key="1">
    <source>
        <dbReference type="EMBL" id="GLY88303.1"/>
    </source>
</evidence>
<dbReference type="EMBL" id="BSTK01000010">
    <property type="protein sequence ID" value="GLY88303.1"/>
    <property type="molecule type" value="Genomic_DNA"/>
</dbReference>
<comment type="caution">
    <text evidence="1">The sequence shown here is derived from an EMBL/GenBank/DDBJ whole genome shotgun (WGS) entry which is preliminary data.</text>
</comment>
<organism evidence="1 2">
    <name type="scientific">Actinoallomurus iriomotensis</name>
    <dbReference type="NCBI Taxonomy" id="478107"/>
    <lineage>
        <taxon>Bacteria</taxon>
        <taxon>Bacillati</taxon>
        <taxon>Actinomycetota</taxon>
        <taxon>Actinomycetes</taxon>
        <taxon>Streptosporangiales</taxon>
        <taxon>Thermomonosporaceae</taxon>
        <taxon>Actinoallomurus</taxon>
    </lineage>
</organism>
<proteinExistence type="predicted"/>
<dbReference type="Proteomes" id="UP001165074">
    <property type="component" value="Unassembled WGS sequence"/>
</dbReference>
<keyword evidence="2" id="KW-1185">Reference proteome</keyword>
<accession>A0A9W6S717</accession>
<evidence type="ECO:0000313" key="2">
    <source>
        <dbReference type="Proteomes" id="UP001165074"/>
    </source>
</evidence>
<sequence>MVAVAACRGFGPWWEGLGGREPLRGMGQRLGDLASATVAVVAVVACRRVRVGCERFGLGAAGAGAILPALCLAVTRGRRVPAAVVPPDTTPPWR</sequence>
<gene>
    <name evidence="1" type="ORF">Airi02_062320</name>
</gene>
<reference evidence="1" key="1">
    <citation type="submission" date="2023-03" db="EMBL/GenBank/DDBJ databases">
        <title>Actinoallomurus iriomotensis NBRC 103684.</title>
        <authorList>
            <person name="Ichikawa N."/>
            <person name="Sato H."/>
            <person name="Tonouchi N."/>
        </authorList>
    </citation>
    <scope>NUCLEOTIDE SEQUENCE</scope>
    <source>
        <strain evidence="1">NBRC 103684</strain>
    </source>
</reference>
<dbReference type="AlphaFoldDB" id="A0A9W6S717"/>
<name>A0A9W6S717_9ACTN</name>